<dbReference type="Pfam" id="PF08929">
    <property type="entry name" value="PoNi_C"/>
    <property type="match status" value="1"/>
</dbReference>
<proteinExistence type="predicted"/>
<evidence type="ECO:0000313" key="3">
    <source>
        <dbReference type="EMBL" id="MBC2002479.1"/>
    </source>
</evidence>
<dbReference type="Gene3D" id="1.10.3920.10">
    <property type="entry name" value="PA2201 C-terminal domain-like"/>
    <property type="match status" value="1"/>
</dbReference>
<dbReference type="AlphaFoldDB" id="A0A842CNY5"/>
<evidence type="ECO:0000259" key="1">
    <source>
        <dbReference type="Pfam" id="PF08928"/>
    </source>
</evidence>
<evidence type="ECO:0000313" key="4">
    <source>
        <dbReference type="Proteomes" id="UP000546806"/>
    </source>
</evidence>
<accession>A0A842CNY5</accession>
<dbReference type="EMBL" id="JAARWW010000001">
    <property type="protein sequence ID" value="MBC2002479.1"/>
    <property type="molecule type" value="Genomic_DNA"/>
</dbReference>
<feature type="domain" description="PoNi C-terminal" evidence="2">
    <location>
        <begin position="123"/>
        <end position="230"/>
    </location>
</feature>
<reference evidence="3 4" key="1">
    <citation type="submission" date="2020-03" db="EMBL/GenBank/DDBJ databases">
        <title>Soil Listeria distribution.</title>
        <authorList>
            <person name="Liao J."/>
            <person name="Wiedmann M."/>
        </authorList>
    </citation>
    <scope>NUCLEOTIDE SEQUENCE [LARGE SCALE GENOMIC DNA]</scope>
    <source>
        <strain evidence="3 4">FSL L7-0435</strain>
    </source>
</reference>
<dbReference type="InterPro" id="IPR015025">
    <property type="entry name" value="PoNi_C"/>
</dbReference>
<protein>
    <submittedName>
        <fullName evidence="3">DUF1911 domain-containing protein</fullName>
    </submittedName>
</protein>
<name>A0A842CNY5_9LIST</name>
<dbReference type="InterPro" id="IPR015024">
    <property type="entry name" value="PoNi_N"/>
</dbReference>
<feature type="domain" description="PoNi N-terminal" evidence="1">
    <location>
        <begin position="2"/>
        <end position="113"/>
    </location>
</feature>
<dbReference type="InterPro" id="IPR028983">
    <property type="entry name" value="PA2201-like_C"/>
</dbReference>
<sequence>MRDTIKNLDYFENRLRFLNTSIDEFEQLIAENINSEKANLRSGYLTLLGYYTSKINCIYSMGMPIESIKSIYPKYLDLFSKTWNKETGSYIQLVVTVSLGILIDMTKEQINQISDLLKKESFQDYFIDYLLHQIDNNWEIRTDKFAFPIPYELLNTVINANDNKDAIYNLSIYLDKEWYNGHSDAGWYNSHKSSHDIYTGYWSYESGALAKLLQLDDKELKNLPYYPYDLVHYNN</sequence>
<dbReference type="RefSeq" id="WP_185531978.1">
    <property type="nucleotide sequence ID" value="NZ_JAARWW010000001.1"/>
</dbReference>
<dbReference type="SUPFAM" id="SSF140731">
    <property type="entry name" value="PA2201 C-terminal domain-like"/>
    <property type="match status" value="1"/>
</dbReference>
<dbReference type="Pfam" id="PF08928">
    <property type="entry name" value="PoNi_N"/>
    <property type="match status" value="1"/>
</dbReference>
<evidence type="ECO:0000259" key="2">
    <source>
        <dbReference type="Pfam" id="PF08929"/>
    </source>
</evidence>
<dbReference type="Proteomes" id="UP000546806">
    <property type="component" value="Unassembled WGS sequence"/>
</dbReference>
<comment type="caution">
    <text evidence="3">The sequence shown here is derived from an EMBL/GenBank/DDBJ whole genome shotgun (WGS) entry which is preliminary data.</text>
</comment>
<gene>
    <name evidence="3" type="ORF">HCA78_01780</name>
</gene>
<organism evidence="3 4">
    <name type="scientific">Listeria booriae</name>
    <dbReference type="NCBI Taxonomy" id="1552123"/>
    <lineage>
        <taxon>Bacteria</taxon>
        <taxon>Bacillati</taxon>
        <taxon>Bacillota</taxon>
        <taxon>Bacilli</taxon>
        <taxon>Bacillales</taxon>
        <taxon>Listeriaceae</taxon>
        <taxon>Listeria</taxon>
    </lineage>
</organism>